<dbReference type="InterPro" id="IPR036866">
    <property type="entry name" value="RibonucZ/Hydroxyglut_hydro"/>
</dbReference>
<gene>
    <name evidence="6" type="primary">pqqB</name>
    <name evidence="8" type="ORF">GGE60_000881</name>
</gene>
<dbReference type="AlphaFoldDB" id="A0A7W6ZQP0"/>
<dbReference type="SUPFAM" id="SSF56281">
    <property type="entry name" value="Metallo-hydrolase/oxidoreductase"/>
    <property type="match status" value="1"/>
</dbReference>
<evidence type="ECO:0000256" key="2">
    <source>
        <dbReference type="ARBA" id="ARBA00008481"/>
    </source>
</evidence>
<organism evidence="8 9">
    <name type="scientific">Rhizobium leucaenae</name>
    <dbReference type="NCBI Taxonomy" id="29450"/>
    <lineage>
        <taxon>Bacteria</taxon>
        <taxon>Pseudomonadati</taxon>
        <taxon>Pseudomonadota</taxon>
        <taxon>Alphaproteobacteria</taxon>
        <taxon>Hyphomicrobiales</taxon>
        <taxon>Rhizobiaceae</taxon>
        <taxon>Rhizobium/Agrobacterium group</taxon>
        <taxon>Rhizobium</taxon>
    </lineage>
</organism>
<keyword evidence="5 6" id="KW-0884">PQQ biosynthesis</keyword>
<evidence type="ECO:0000256" key="3">
    <source>
        <dbReference type="ARBA" id="ARBA00015084"/>
    </source>
</evidence>
<dbReference type="InterPro" id="IPR001279">
    <property type="entry name" value="Metallo-B-lactamas"/>
</dbReference>
<comment type="similarity">
    <text evidence="2 6">Belongs to the PqqB family.</text>
</comment>
<dbReference type="GO" id="GO:0018189">
    <property type="term" value="P:pyrroloquinoline quinone biosynthetic process"/>
    <property type="evidence" value="ECO:0007669"/>
    <property type="project" value="UniProtKB-UniRule"/>
</dbReference>
<evidence type="ECO:0000256" key="6">
    <source>
        <dbReference type="HAMAP-Rule" id="MF_00653"/>
    </source>
</evidence>
<dbReference type="Pfam" id="PF12706">
    <property type="entry name" value="Lactamase_B_2"/>
    <property type="match status" value="1"/>
</dbReference>
<dbReference type="PANTHER" id="PTHR42663">
    <property type="entry name" value="HYDROLASE C777.06C-RELATED-RELATED"/>
    <property type="match status" value="1"/>
</dbReference>
<dbReference type="PANTHER" id="PTHR42663:SF7">
    <property type="entry name" value="COENZYME PQQ SYNTHESIS PROTEIN B"/>
    <property type="match status" value="1"/>
</dbReference>
<feature type="domain" description="Metallo-beta-lactamase" evidence="7">
    <location>
        <begin position="51"/>
        <end position="265"/>
    </location>
</feature>
<dbReference type="EMBL" id="JACIIG010000002">
    <property type="protein sequence ID" value="MBB4566780.1"/>
    <property type="molecule type" value="Genomic_DNA"/>
</dbReference>
<dbReference type="Proteomes" id="UP000543836">
    <property type="component" value="Unassembled WGS sequence"/>
</dbReference>
<evidence type="ECO:0000256" key="5">
    <source>
        <dbReference type="ARBA" id="ARBA00022905"/>
    </source>
</evidence>
<evidence type="ECO:0000313" key="9">
    <source>
        <dbReference type="Proteomes" id="UP000543836"/>
    </source>
</evidence>
<dbReference type="OrthoDB" id="9778305at2"/>
<proteinExistence type="inferred from homology"/>
<sequence>MTVRFLVLGAAAGGGLPQWNCRCANCAAARKGILASQTQSSLAVGVDGRAWLVVDASPDIRQQLRDQAVLWPPELRDSPVKSVLLTSGDVDHVAGLLTLREKQSFQLLAARALLETLGQNPIFGVLDPLHVQQNPVELDTPFFPLDGLETTLFAVPGKVPLYLEKGVPELGAETEQTVGVEFRIGPQRVYYIPGCGAVSAALGDRIAGADLLFFDGTVFTDDEMIRMGTGQKTGRRMGHVPISGPGGSLEALSRLPIGRCIYIHINNTNPVWQAGPERAQLERNGFAVGYDGMEVTLATGSR</sequence>
<evidence type="ECO:0000259" key="7">
    <source>
        <dbReference type="Pfam" id="PF12706"/>
    </source>
</evidence>
<dbReference type="InterPro" id="IPR011842">
    <property type="entry name" value="PQQ_synth_PqqB"/>
</dbReference>
<keyword evidence="4 6" id="KW-0813">Transport</keyword>
<dbReference type="HAMAP" id="MF_00653">
    <property type="entry name" value="PQQ_syn_PqqB"/>
    <property type="match status" value="1"/>
</dbReference>
<dbReference type="NCBIfam" id="TIGR02108">
    <property type="entry name" value="PQQ_syn_pqqB"/>
    <property type="match status" value="1"/>
</dbReference>
<keyword evidence="9" id="KW-1185">Reference proteome</keyword>
<evidence type="ECO:0000256" key="4">
    <source>
        <dbReference type="ARBA" id="ARBA00022448"/>
    </source>
</evidence>
<accession>A0A7W6ZQP0</accession>
<evidence type="ECO:0000313" key="8">
    <source>
        <dbReference type="EMBL" id="MBB4566780.1"/>
    </source>
</evidence>
<name>A0A7W6ZQP0_9HYPH</name>
<evidence type="ECO:0000256" key="1">
    <source>
        <dbReference type="ARBA" id="ARBA00004886"/>
    </source>
</evidence>
<dbReference type="UniPathway" id="UPA00539"/>
<comment type="function">
    <text evidence="6">May be involved in the transport of PQQ or its precursor to the periplasm.</text>
</comment>
<comment type="caution">
    <text evidence="8">The sequence shown here is derived from an EMBL/GenBank/DDBJ whole genome shotgun (WGS) entry which is preliminary data.</text>
</comment>
<protein>
    <recommendedName>
        <fullName evidence="3 6">Coenzyme PQQ synthesis protein B</fullName>
    </recommendedName>
    <alternativeName>
        <fullName evidence="6">Pyrroloquinoline quinone biosynthesis protein B</fullName>
    </alternativeName>
</protein>
<dbReference type="Gene3D" id="3.60.15.10">
    <property type="entry name" value="Ribonuclease Z/Hydroxyacylglutathione hydrolase-like"/>
    <property type="match status" value="1"/>
</dbReference>
<reference evidence="8 9" key="1">
    <citation type="submission" date="2020-08" db="EMBL/GenBank/DDBJ databases">
        <title>Genomic Encyclopedia of Type Strains, Phase IV (KMG-V): Genome sequencing to study the core and pangenomes of soil and plant-associated prokaryotes.</title>
        <authorList>
            <person name="Whitman W."/>
        </authorList>
    </citation>
    <scope>NUCLEOTIDE SEQUENCE [LARGE SCALE GENOMIC DNA]</scope>
    <source>
        <strain evidence="8 9">SEMIA 492</strain>
    </source>
</reference>
<comment type="pathway">
    <text evidence="1 6">Cofactor biosynthesis; pyrroloquinoline quinone biosynthesis.</text>
</comment>
<dbReference type="RefSeq" id="WP_028750425.1">
    <property type="nucleotide sequence ID" value="NZ_JACIIG010000002.1"/>
</dbReference>